<reference evidence="1 2" key="1">
    <citation type="journal article" date="2013" name="Curr. Biol.">
        <title>The Genome of the Foraminiferan Reticulomyxa filosa.</title>
        <authorList>
            <person name="Glockner G."/>
            <person name="Hulsmann N."/>
            <person name="Schleicher M."/>
            <person name="Noegel A.A."/>
            <person name="Eichinger L."/>
            <person name="Gallinger C."/>
            <person name="Pawlowski J."/>
            <person name="Sierra R."/>
            <person name="Euteneuer U."/>
            <person name="Pillet L."/>
            <person name="Moustafa A."/>
            <person name="Platzer M."/>
            <person name="Groth M."/>
            <person name="Szafranski K."/>
            <person name="Schliwa M."/>
        </authorList>
    </citation>
    <scope>NUCLEOTIDE SEQUENCE [LARGE SCALE GENOMIC DNA]</scope>
</reference>
<dbReference type="AlphaFoldDB" id="X6NNE6"/>
<accession>X6NNE6</accession>
<evidence type="ECO:0000313" key="1">
    <source>
        <dbReference type="EMBL" id="ETO27443.1"/>
    </source>
</evidence>
<sequence>MKNWILFLCKDVKQFSTKTKNLKQNATLLLIFSLNDFINPTRIKQHWKKNSRNIQSAELIWDKIEDYFDIDVDIILINSILKAYKIFHGYYVKNSNTIGEDKENQPVWCLNQEDVRLFENEVKNVLNVMRINRY</sequence>
<dbReference type="EMBL" id="ASPP01007252">
    <property type="protein sequence ID" value="ETO27443.1"/>
    <property type="molecule type" value="Genomic_DNA"/>
</dbReference>
<keyword evidence="2" id="KW-1185">Reference proteome</keyword>
<dbReference type="Proteomes" id="UP000023152">
    <property type="component" value="Unassembled WGS sequence"/>
</dbReference>
<gene>
    <name evidence="1" type="ORF">RFI_09690</name>
</gene>
<protein>
    <submittedName>
        <fullName evidence="1">Uncharacterized protein</fullName>
    </submittedName>
</protein>
<name>X6NNE6_RETFI</name>
<evidence type="ECO:0000313" key="2">
    <source>
        <dbReference type="Proteomes" id="UP000023152"/>
    </source>
</evidence>
<proteinExistence type="predicted"/>
<organism evidence="1 2">
    <name type="scientific">Reticulomyxa filosa</name>
    <dbReference type="NCBI Taxonomy" id="46433"/>
    <lineage>
        <taxon>Eukaryota</taxon>
        <taxon>Sar</taxon>
        <taxon>Rhizaria</taxon>
        <taxon>Retaria</taxon>
        <taxon>Foraminifera</taxon>
        <taxon>Monothalamids</taxon>
        <taxon>Reticulomyxidae</taxon>
        <taxon>Reticulomyxa</taxon>
    </lineage>
</organism>
<comment type="caution">
    <text evidence="1">The sequence shown here is derived from an EMBL/GenBank/DDBJ whole genome shotgun (WGS) entry which is preliminary data.</text>
</comment>